<feature type="non-terminal residue" evidence="2">
    <location>
        <position position="1"/>
    </location>
</feature>
<dbReference type="Gene3D" id="3.30.420.10">
    <property type="entry name" value="Ribonuclease H-like superfamily/Ribonuclease H"/>
    <property type="match status" value="1"/>
</dbReference>
<dbReference type="Pfam" id="PF13456">
    <property type="entry name" value="RVT_3"/>
    <property type="match status" value="1"/>
</dbReference>
<dbReference type="GO" id="GO:0004523">
    <property type="term" value="F:RNA-DNA hybrid ribonuclease activity"/>
    <property type="evidence" value="ECO:0007669"/>
    <property type="project" value="InterPro"/>
</dbReference>
<comment type="caution">
    <text evidence="2">The sequence shown here is derived from an EMBL/GenBank/DDBJ whole genome shotgun (WGS) entry which is preliminary data.</text>
</comment>
<dbReference type="InterPro" id="IPR053151">
    <property type="entry name" value="RNase_H-like"/>
</dbReference>
<dbReference type="SUPFAM" id="SSF53098">
    <property type="entry name" value="Ribonuclease H-like"/>
    <property type="match status" value="1"/>
</dbReference>
<sequence length="227" mass="26099">SGHGSGVGPPWLKNEKSSFFLFFRPRAHGTPIFIGIGTSLTEKVHTWWLVQRGGVRGGRLRDVRRLDLGATAYTLVHMKTPSGQQEIDSNIQFSEWIIGYDHYYYLGVCLVFETELRGILDDLVVLQRQGLNRVLIQIDNLEVVILIQESQSTSANSSLVRRVLQLLKLVGYWRIRQYVPREENRVADSLAKMASDKKKDVRIFEEVPEKLLHLLEFDIEKNAFVLY</sequence>
<dbReference type="EMBL" id="JABEZW010000002">
    <property type="protein sequence ID" value="MBA0759571.1"/>
    <property type="molecule type" value="Genomic_DNA"/>
</dbReference>
<dbReference type="PANTHER" id="PTHR47723:SF13">
    <property type="entry name" value="PUTATIVE-RELATED"/>
    <property type="match status" value="1"/>
</dbReference>
<gene>
    <name evidence="2" type="ORF">Gotri_022437</name>
</gene>
<dbReference type="GO" id="GO:0003676">
    <property type="term" value="F:nucleic acid binding"/>
    <property type="evidence" value="ECO:0007669"/>
    <property type="project" value="InterPro"/>
</dbReference>
<proteinExistence type="predicted"/>
<name>A0A7J9DFY1_9ROSI</name>
<dbReference type="InterPro" id="IPR012337">
    <property type="entry name" value="RNaseH-like_sf"/>
</dbReference>
<organism evidence="2 3">
    <name type="scientific">Gossypium trilobum</name>
    <dbReference type="NCBI Taxonomy" id="34281"/>
    <lineage>
        <taxon>Eukaryota</taxon>
        <taxon>Viridiplantae</taxon>
        <taxon>Streptophyta</taxon>
        <taxon>Embryophyta</taxon>
        <taxon>Tracheophyta</taxon>
        <taxon>Spermatophyta</taxon>
        <taxon>Magnoliopsida</taxon>
        <taxon>eudicotyledons</taxon>
        <taxon>Gunneridae</taxon>
        <taxon>Pentapetalae</taxon>
        <taxon>rosids</taxon>
        <taxon>malvids</taxon>
        <taxon>Malvales</taxon>
        <taxon>Malvaceae</taxon>
        <taxon>Malvoideae</taxon>
        <taxon>Gossypium</taxon>
    </lineage>
</organism>
<keyword evidence="3" id="KW-1185">Reference proteome</keyword>
<dbReference type="AlphaFoldDB" id="A0A7J9DFY1"/>
<evidence type="ECO:0000259" key="1">
    <source>
        <dbReference type="Pfam" id="PF13456"/>
    </source>
</evidence>
<dbReference type="InterPro" id="IPR044730">
    <property type="entry name" value="RNase_H-like_dom_plant"/>
</dbReference>
<feature type="domain" description="RNase H type-1" evidence="1">
    <location>
        <begin position="111"/>
        <end position="194"/>
    </location>
</feature>
<evidence type="ECO:0000313" key="3">
    <source>
        <dbReference type="Proteomes" id="UP000593568"/>
    </source>
</evidence>
<dbReference type="CDD" id="cd06222">
    <property type="entry name" value="RNase_H_like"/>
    <property type="match status" value="1"/>
</dbReference>
<accession>A0A7J9DFY1</accession>
<protein>
    <recommendedName>
        <fullName evidence="1">RNase H type-1 domain-containing protein</fullName>
    </recommendedName>
</protein>
<dbReference type="InterPro" id="IPR036397">
    <property type="entry name" value="RNaseH_sf"/>
</dbReference>
<evidence type="ECO:0000313" key="2">
    <source>
        <dbReference type="EMBL" id="MBA0759571.1"/>
    </source>
</evidence>
<reference evidence="2 3" key="1">
    <citation type="journal article" date="2019" name="Genome Biol. Evol.">
        <title>Insights into the evolution of the New World diploid cottons (Gossypium, subgenus Houzingenia) based on genome sequencing.</title>
        <authorList>
            <person name="Grover C.E."/>
            <person name="Arick M.A. 2nd"/>
            <person name="Thrash A."/>
            <person name="Conover J.L."/>
            <person name="Sanders W.S."/>
            <person name="Peterson D.G."/>
            <person name="Frelichowski J.E."/>
            <person name="Scheffler J.A."/>
            <person name="Scheffler B.E."/>
            <person name="Wendel J.F."/>
        </authorList>
    </citation>
    <scope>NUCLEOTIDE SEQUENCE [LARGE SCALE GENOMIC DNA]</scope>
    <source>
        <strain evidence="2">8</strain>
        <tissue evidence="2">Leaf</tissue>
    </source>
</reference>
<dbReference type="PANTHER" id="PTHR47723">
    <property type="entry name" value="OS05G0353850 PROTEIN"/>
    <property type="match status" value="1"/>
</dbReference>
<dbReference type="InterPro" id="IPR002156">
    <property type="entry name" value="RNaseH_domain"/>
</dbReference>
<dbReference type="Proteomes" id="UP000593568">
    <property type="component" value="Unassembled WGS sequence"/>
</dbReference>